<protein>
    <submittedName>
        <fullName evidence="2">Uncharacterized protein</fullName>
    </submittedName>
</protein>
<feature type="transmembrane region" description="Helical" evidence="1">
    <location>
        <begin position="29"/>
        <end position="52"/>
    </location>
</feature>
<name>A0A9D1QCL4_9BACT</name>
<reference evidence="2" key="2">
    <citation type="submission" date="2021-04" db="EMBL/GenBank/DDBJ databases">
        <authorList>
            <person name="Gilroy R."/>
        </authorList>
    </citation>
    <scope>NUCLEOTIDE SEQUENCE</scope>
    <source>
        <strain evidence="2">ChiBcec15-1070</strain>
    </source>
</reference>
<keyword evidence="1" id="KW-1133">Transmembrane helix</keyword>
<keyword evidence="1" id="KW-0472">Membrane</keyword>
<evidence type="ECO:0000313" key="2">
    <source>
        <dbReference type="EMBL" id="HIW10179.1"/>
    </source>
</evidence>
<gene>
    <name evidence="2" type="ORF">H9888_01640</name>
</gene>
<dbReference type="AlphaFoldDB" id="A0A9D1QCL4"/>
<proteinExistence type="predicted"/>
<organism evidence="2 3">
    <name type="scientific">Candidatus Rikenella faecigallinarum</name>
    <dbReference type="NCBI Taxonomy" id="2838745"/>
    <lineage>
        <taxon>Bacteria</taxon>
        <taxon>Pseudomonadati</taxon>
        <taxon>Bacteroidota</taxon>
        <taxon>Bacteroidia</taxon>
        <taxon>Bacteroidales</taxon>
        <taxon>Rikenellaceae</taxon>
        <taxon>Rikenella</taxon>
    </lineage>
</organism>
<evidence type="ECO:0000256" key="1">
    <source>
        <dbReference type="SAM" id="Phobius"/>
    </source>
</evidence>
<feature type="transmembrane region" description="Helical" evidence="1">
    <location>
        <begin position="7"/>
        <end position="23"/>
    </location>
</feature>
<accession>A0A9D1QCL4</accession>
<keyword evidence="1" id="KW-0812">Transmembrane</keyword>
<sequence>MWWGLGWGYLVMLFLPFTNWLLWDEPLNLSAVNIVLQLLIWSLAGWGMGRWLQWRAGLIGKRYVNHKNVNYDKI</sequence>
<dbReference type="Proteomes" id="UP000823926">
    <property type="component" value="Unassembled WGS sequence"/>
</dbReference>
<evidence type="ECO:0000313" key="3">
    <source>
        <dbReference type="Proteomes" id="UP000823926"/>
    </source>
</evidence>
<reference evidence="2" key="1">
    <citation type="journal article" date="2021" name="PeerJ">
        <title>Extensive microbial diversity within the chicken gut microbiome revealed by metagenomics and culture.</title>
        <authorList>
            <person name="Gilroy R."/>
            <person name="Ravi A."/>
            <person name="Getino M."/>
            <person name="Pursley I."/>
            <person name="Horton D.L."/>
            <person name="Alikhan N.F."/>
            <person name="Baker D."/>
            <person name="Gharbi K."/>
            <person name="Hall N."/>
            <person name="Watson M."/>
            <person name="Adriaenssens E.M."/>
            <person name="Foster-Nyarko E."/>
            <person name="Jarju S."/>
            <person name="Secka A."/>
            <person name="Antonio M."/>
            <person name="Oren A."/>
            <person name="Chaudhuri R.R."/>
            <person name="La Ragione R."/>
            <person name="Hildebrand F."/>
            <person name="Pallen M.J."/>
        </authorList>
    </citation>
    <scope>NUCLEOTIDE SEQUENCE</scope>
    <source>
        <strain evidence="2">ChiBcec15-1070</strain>
    </source>
</reference>
<dbReference type="EMBL" id="DXHL01000007">
    <property type="protein sequence ID" value="HIW10179.1"/>
    <property type="molecule type" value="Genomic_DNA"/>
</dbReference>
<comment type="caution">
    <text evidence="2">The sequence shown here is derived from an EMBL/GenBank/DDBJ whole genome shotgun (WGS) entry which is preliminary data.</text>
</comment>